<dbReference type="PANTHER" id="PTHR11070:SF2">
    <property type="entry name" value="ATP-DEPENDENT DNA HELICASE SRS2"/>
    <property type="match status" value="1"/>
</dbReference>
<evidence type="ECO:0000313" key="14">
    <source>
        <dbReference type="EMBL" id="OOV34574.1"/>
    </source>
</evidence>
<dbReference type="PANTHER" id="PTHR11070">
    <property type="entry name" value="UVRD / RECB / PCRA DNA HELICASE FAMILY MEMBER"/>
    <property type="match status" value="1"/>
</dbReference>
<dbReference type="FunFam" id="1.10.10.160:FF:000001">
    <property type="entry name" value="ATP-dependent DNA helicase"/>
    <property type="match status" value="1"/>
</dbReference>
<dbReference type="Pfam" id="PF13361">
    <property type="entry name" value="UvrD_C"/>
    <property type="match status" value="1"/>
</dbReference>
<evidence type="ECO:0000259" key="12">
    <source>
        <dbReference type="PROSITE" id="PS51198"/>
    </source>
</evidence>
<dbReference type="PROSITE" id="PS51217">
    <property type="entry name" value="UVRD_HELICASE_CTER"/>
    <property type="match status" value="1"/>
</dbReference>
<dbReference type="GO" id="GO:0005524">
    <property type="term" value="F:ATP binding"/>
    <property type="evidence" value="ECO:0007669"/>
    <property type="project" value="UniProtKB-UniRule"/>
</dbReference>
<keyword evidence="15" id="KW-1185">Reference proteome</keyword>
<dbReference type="AlphaFoldDB" id="A0A1T1D183"/>
<evidence type="ECO:0000256" key="2">
    <source>
        <dbReference type="ARBA" id="ARBA00022741"/>
    </source>
</evidence>
<dbReference type="InterPro" id="IPR013986">
    <property type="entry name" value="DExx_box_DNA_helicase_dom_sf"/>
</dbReference>
<dbReference type="GO" id="GO:0043138">
    <property type="term" value="F:3'-5' DNA helicase activity"/>
    <property type="evidence" value="ECO:0007669"/>
    <property type="project" value="UniProtKB-EC"/>
</dbReference>
<dbReference type="InterPro" id="IPR027417">
    <property type="entry name" value="P-loop_NTPase"/>
</dbReference>
<dbReference type="EMBL" id="MWLD01000032">
    <property type="protein sequence ID" value="OOV34574.1"/>
    <property type="molecule type" value="Genomic_DNA"/>
</dbReference>
<name>A0A1T1D183_9SYNE</name>
<evidence type="ECO:0000256" key="7">
    <source>
        <dbReference type="ARBA" id="ARBA00023235"/>
    </source>
</evidence>
<evidence type="ECO:0000259" key="13">
    <source>
        <dbReference type="PROSITE" id="PS51217"/>
    </source>
</evidence>
<sequence length="798" mass="90355">MSILEHLNSSQQQAAAHHCGPLLVVAGAGSGKTRVLTHRIAHLLGHHGVDPEAILAVTFTNKAAREMKERLELLLAEQQSRDCHGQPWNTLTELQQRQLRSRVYHETTQPLWIGTFHALFARLLRIEMDNYRDPEGFTWTRQFTIYDEQDVRSLLKEIVTQEMNLDPRSFEPRQVRWTIGKAKNNGLLPDAYAAAHQGRRSERIAEAYRRYRRSLAANNALDFDDLLLIPVQLLRDNAQVREVWHQRFQHLLVDEYQDTNRTQYELLRLLTTNGAAPRTDGSWHDRSLFVVGDADQSIYSFRAADFTILMDFQRDFGDGQADGDTRTMVKLEKNYRSTATILEAANALIANNHDRIEKVLHPTRDRGRPIQLGCCDDELAEADALVQTVLAAKRRNPGLRWGDVAVLYRVNAQSRVVEEALVRSSVPYTVVGGLRFYDRREIKDALAYLRLLVNPADRISLLRVINVPRRGIGKITLQRLTDAATQLGVSLWEILSDAESVQTLAGRSARSVLQFAELIRTLRQQVQHRSPAEVVQRVIEDSGLMAQLKAEDTDEAEERLHNLGELVNAALQYQAETDAPQLRDFLTSAALASEDTDKNKKDLKADRVVLMTFHASKGLEFPVVALVGLEQGLFPNHRAMEDPAALEEERRLCYVGLTRARDELHLFHARARRLWGGERVPALPSCFLEELPEQVVEIQRPRSSGVFLRRQVHRDKLLRSDRPESRPVSHEENTIDTTCAAWRAGDVVEHEHFGQGQVTHCFGAGSKLFLAVKFGKQPPKVLDPRLAPIRRIGAAGAS</sequence>
<feature type="domain" description="UvrD-like helicase C-terminal" evidence="13">
    <location>
        <begin position="339"/>
        <end position="618"/>
    </location>
</feature>
<keyword evidence="4 11" id="KW-0347">Helicase</keyword>
<evidence type="ECO:0000256" key="3">
    <source>
        <dbReference type="ARBA" id="ARBA00022801"/>
    </source>
</evidence>
<dbReference type="PROSITE" id="PS51198">
    <property type="entry name" value="UVRD_HELICASE_ATP_BIND"/>
    <property type="match status" value="1"/>
</dbReference>
<dbReference type="GO" id="GO:0033202">
    <property type="term" value="C:DNA helicase complex"/>
    <property type="evidence" value="ECO:0007669"/>
    <property type="project" value="TreeGrafter"/>
</dbReference>
<dbReference type="Proteomes" id="UP000242636">
    <property type="component" value="Unassembled WGS sequence"/>
</dbReference>
<dbReference type="Pfam" id="PF00580">
    <property type="entry name" value="UvrD-helicase"/>
    <property type="match status" value="1"/>
</dbReference>
<dbReference type="GO" id="GO:0009314">
    <property type="term" value="P:response to radiation"/>
    <property type="evidence" value="ECO:0007669"/>
    <property type="project" value="UniProtKB-ARBA"/>
</dbReference>
<evidence type="ECO:0000256" key="6">
    <source>
        <dbReference type="ARBA" id="ARBA00023125"/>
    </source>
</evidence>
<dbReference type="InterPro" id="IPR014016">
    <property type="entry name" value="UvrD-like_ATP-bd"/>
</dbReference>
<evidence type="ECO:0000256" key="10">
    <source>
        <dbReference type="ARBA" id="ARBA00048988"/>
    </source>
</evidence>
<dbReference type="SUPFAM" id="SSF52540">
    <property type="entry name" value="P-loop containing nucleoside triphosphate hydrolases"/>
    <property type="match status" value="1"/>
</dbReference>
<dbReference type="FunFam" id="1.10.486.10:FF:000003">
    <property type="entry name" value="ATP-dependent DNA helicase"/>
    <property type="match status" value="1"/>
</dbReference>
<organism evidence="14 15">
    <name type="scientific">Candidatus Synechococcus spongiarum LMB bulk15M</name>
    <dbReference type="NCBI Taxonomy" id="1943582"/>
    <lineage>
        <taxon>Bacteria</taxon>
        <taxon>Bacillati</taxon>
        <taxon>Cyanobacteriota</taxon>
        <taxon>Cyanophyceae</taxon>
        <taxon>Synechococcales</taxon>
        <taxon>Synechococcaceae</taxon>
        <taxon>Synechococcus</taxon>
    </lineage>
</organism>
<evidence type="ECO:0000256" key="4">
    <source>
        <dbReference type="ARBA" id="ARBA00022806"/>
    </source>
</evidence>
<dbReference type="Gene3D" id="3.40.50.300">
    <property type="entry name" value="P-loop containing nucleotide triphosphate hydrolases"/>
    <property type="match status" value="2"/>
</dbReference>
<dbReference type="GO" id="GO:0000725">
    <property type="term" value="P:recombinational repair"/>
    <property type="evidence" value="ECO:0007669"/>
    <property type="project" value="TreeGrafter"/>
</dbReference>
<evidence type="ECO:0000256" key="5">
    <source>
        <dbReference type="ARBA" id="ARBA00022840"/>
    </source>
</evidence>
<dbReference type="GO" id="GO:0016887">
    <property type="term" value="F:ATP hydrolysis activity"/>
    <property type="evidence" value="ECO:0007669"/>
    <property type="project" value="RHEA"/>
</dbReference>
<evidence type="ECO:0000313" key="15">
    <source>
        <dbReference type="Proteomes" id="UP000242636"/>
    </source>
</evidence>
<dbReference type="EC" id="5.6.2.4" evidence="9"/>
<comment type="catalytic activity">
    <reaction evidence="10">
        <text>ATP + H2O = ADP + phosphate + H(+)</text>
        <dbReference type="Rhea" id="RHEA:13065"/>
        <dbReference type="ChEBI" id="CHEBI:15377"/>
        <dbReference type="ChEBI" id="CHEBI:15378"/>
        <dbReference type="ChEBI" id="CHEBI:30616"/>
        <dbReference type="ChEBI" id="CHEBI:43474"/>
        <dbReference type="ChEBI" id="CHEBI:456216"/>
        <dbReference type="EC" id="5.6.2.4"/>
    </reaction>
</comment>
<accession>A0A1T1D183</accession>
<keyword evidence="5 11" id="KW-0067">ATP-binding</keyword>
<feature type="binding site" evidence="11">
    <location>
        <begin position="26"/>
        <end position="33"/>
    </location>
    <ligand>
        <name>ATP</name>
        <dbReference type="ChEBI" id="CHEBI:30616"/>
    </ligand>
</feature>
<dbReference type="InterPro" id="IPR014017">
    <property type="entry name" value="DNA_helicase_UvrD-like_C"/>
</dbReference>
<keyword evidence="2 11" id="KW-0547">Nucleotide-binding</keyword>
<keyword evidence="6" id="KW-0238">DNA-binding</keyword>
<comment type="similarity">
    <text evidence="1">Belongs to the helicase family. UvrD subfamily.</text>
</comment>
<dbReference type="Gene3D" id="1.10.486.10">
    <property type="entry name" value="PCRA, domain 4"/>
    <property type="match status" value="1"/>
</dbReference>
<gene>
    <name evidence="14" type="ORF">BV61_02420</name>
</gene>
<keyword evidence="3 11" id="KW-0378">Hydrolase</keyword>
<feature type="domain" description="UvrD-like helicase ATP-binding" evidence="12">
    <location>
        <begin position="5"/>
        <end position="338"/>
    </location>
</feature>
<proteinExistence type="inferred from homology"/>
<dbReference type="CDD" id="cd17932">
    <property type="entry name" value="DEXQc_UvrD"/>
    <property type="match status" value="1"/>
</dbReference>
<evidence type="ECO:0000256" key="11">
    <source>
        <dbReference type="PROSITE-ProRule" id="PRU00560"/>
    </source>
</evidence>
<dbReference type="GO" id="GO:0003677">
    <property type="term" value="F:DNA binding"/>
    <property type="evidence" value="ECO:0007669"/>
    <property type="project" value="UniProtKB-KW"/>
</dbReference>
<keyword evidence="7" id="KW-0413">Isomerase</keyword>
<dbReference type="CDD" id="cd18807">
    <property type="entry name" value="SF1_C_UvrD"/>
    <property type="match status" value="1"/>
</dbReference>
<dbReference type="InterPro" id="IPR000212">
    <property type="entry name" value="DNA_helicase_UvrD/REP"/>
</dbReference>
<comment type="caution">
    <text evidence="14">The sequence shown here is derived from an EMBL/GenBank/DDBJ whole genome shotgun (WGS) entry which is preliminary data.</text>
</comment>
<evidence type="ECO:0000256" key="9">
    <source>
        <dbReference type="ARBA" id="ARBA00034808"/>
    </source>
</evidence>
<dbReference type="Gene3D" id="1.10.10.160">
    <property type="match status" value="1"/>
</dbReference>
<protein>
    <recommendedName>
        <fullName evidence="9">DNA 3'-5' helicase</fullName>
        <ecNumber evidence="9">5.6.2.4</ecNumber>
    </recommendedName>
</protein>
<dbReference type="GO" id="GO:0005829">
    <property type="term" value="C:cytosol"/>
    <property type="evidence" value="ECO:0007669"/>
    <property type="project" value="TreeGrafter"/>
</dbReference>
<evidence type="ECO:0000256" key="8">
    <source>
        <dbReference type="ARBA" id="ARBA00034617"/>
    </source>
</evidence>
<comment type="catalytic activity">
    <reaction evidence="8">
        <text>Couples ATP hydrolysis with the unwinding of duplex DNA by translocating in the 3'-5' direction.</text>
        <dbReference type="EC" id="5.6.2.4"/>
    </reaction>
</comment>
<evidence type="ECO:0000256" key="1">
    <source>
        <dbReference type="ARBA" id="ARBA00009922"/>
    </source>
</evidence>
<reference evidence="14 15" key="1">
    <citation type="submission" date="2017-02" db="EMBL/GenBank/DDBJ databases">
        <title>Draft Genome Sequences of 'Candidatus Synechococcus spongiarum', Cyanobacterial Symbionts of the Mediterranean Sponge Aplysina aerophoba from two locations.</title>
        <authorList>
            <person name="Slaby B.M."/>
            <person name="Hentschel U."/>
        </authorList>
    </citation>
    <scope>NUCLEOTIDE SEQUENCE [LARGE SCALE GENOMIC DNA]</scope>
    <source>
        <strain evidence="14">LMB bulk15M</strain>
    </source>
</reference>